<dbReference type="Pfam" id="PF14947">
    <property type="entry name" value="HTH_45"/>
    <property type="match status" value="1"/>
</dbReference>
<evidence type="ECO:0000313" key="3">
    <source>
        <dbReference type="Proteomes" id="UP000058613"/>
    </source>
</evidence>
<evidence type="ECO:0000313" key="2">
    <source>
        <dbReference type="EMBL" id="ALL01253.1"/>
    </source>
</evidence>
<dbReference type="EMBL" id="CP013011">
    <property type="protein sequence ID" value="ALL01253.1"/>
    <property type="molecule type" value="Genomic_DNA"/>
</dbReference>
<reference evidence="2 3" key="1">
    <citation type="submission" date="2015-10" db="EMBL/GenBank/DDBJ databases">
        <title>Complete genome sequence of hyperthermophilic archaeon Pyrodictium delaneyi Su06.</title>
        <authorList>
            <person name="Jung J.-H."/>
            <person name="Lin J."/>
            <person name="Holden J.F."/>
            <person name="Park C.-S."/>
        </authorList>
    </citation>
    <scope>NUCLEOTIDE SEQUENCE [LARGE SCALE GENOMIC DNA]</scope>
    <source>
        <strain evidence="2 3">Su06</strain>
    </source>
</reference>
<dbReference type="RefSeq" id="WP_143522070.1">
    <property type="nucleotide sequence ID" value="NZ_CP013011.1"/>
</dbReference>
<organism evidence="2 3">
    <name type="scientific">Pyrodictium delaneyi</name>
    <dbReference type="NCBI Taxonomy" id="1273541"/>
    <lineage>
        <taxon>Archaea</taxon>
        <taxon>Thermoproteota</taxon>
        <taxon>Thermoprotei</taxon>
        <taxon>Desulfurococcales</taxon>
        <taxon>Pyrodictiaceae</taxon>
        <taxon>Pyrodictium</taxon>
    </lineage>
</organism>
<dbReference type="Gene3D" id="1.10.10.10">
    <property type="entry name" value="Winged helix-like DNA-binding domain superfamily/Winged helix DNA-binding domain"/>
    <property type="match status" value="1"/>
</dbReference>
<dbReference type="GeneID" id="26099544"/>
<gene>
    <name evidence="2" type="ORF">Pyrde_1205</name>
</gene>
<name>A0A0P0N3Q7_9CREN</name>
<accession>A0A0P0N3Q7</accession>
<sequence>MRICSTLQKYTLKQQYYQVWVVVSYHVLIVYGRDGVPQRIIGWDTMGIDSRPNIKRRDSLLIISDVLAILEHRGPLRKTRLMNLANLNPRSFQNYVEEELVRLGLIEVRKHNGHRSYVITPRGIHVLVLLRFIERGLEREGIEAGCRHCKELRQQIATKLENDGFKILSLAYIHGQSGAKYFHDIIVTIDKRPIACIDIHSSLSPTTRVMEASYTVTSCIDTGLPHIVVTPYTSRKYYEAISENLPQQCRLLIENYTGVSDEGEQLATRISEIIQQLKSYG</sequence>
<dbReference type="KEGG" id="pdl:Pyrde_1205"/>
<dbReference type="AlphaFoldDB" id="A0A0P0N3Q7"/>
<proteinExistence type="predicted"/>
<evidence type="ECO:0000259" key="1">
    <source>
        <dbReference type="Pfam" id="PF14947"/>
    </source>
</evidence>
<dbReference type="InterPro" id="IPR036388">
    <property type="entry name" value="WH-like_DNA-bd_sf"/>
</dbReference>
<feature type="domain" description="ArnR1-like winged helix-turn-helix" evidence="1">
    <location>
        <begin position="56"/>
        <end position="133"/>
    </location>
</feature>
<protein>
    <submittedName>
        <fullName evidence="2">Putative transcriptional regulator</fullName>
    </submittedName>
</protein>
<dbReference type="InterPro" id="IPR038723">
    <property type="entry name" value="ArnR1-like_HTH"/>
</dbReference>
<dbReference type="Proteomes" id="UP000058613">
    <property type="component" value="Chromosome"/>
</dbReference>